<evidence type="ECO:0000256" key="1">
    <source>
        <dbReference type="ARBA" id="ARBA00000822"/>
    </source>
</evidence>
<dbReference type="GO" id="GO:0008843">
    <property type="term" value="F:endochitinase activity"/>
    <property type="evidence" value="ECO:0007669"/>
    <property type="project" value="UniProtKB-EC"/>
</dbReference>
<dbReference type="GO" id="GO:0006032">
    <property type="term" value="P:chitin catabolic process"/>
    <property type="evidence" value="ECO:0007669"/>
    <property type="project" value="UniProtKB-KW"/>
</dbReference>
<dbReference type="GO" id="GO:0008061">
    <property type="term" value="F:chitin binding"/>
    <property type="evidence" value="ECO:0007669"/>
    <property type="project" value="InterPro"/>
</dbReference>
<evidence type="ECO:0000256" key="4">
    <source>
        <dbReference type="ARBA" id="ARBA00022525"/>
    </source>
</evidence>
<evidence type="ECO:0000256" key="8">
    <source>
        <dbReference type="ARBA" id="ARBA00023295"/>
    </source>
</evidence>
<keyword evidence="9" id="KW-0624">Polysaccharide degradation</keyword>
<dbReference type="InterPro" id="IPR001579">
    <property type="entry name" value="Glyco_hydro_18_chit_AS"/>
</dbReference>
<keyword evidence="5 10" id="KW-0378">Hydrolase</keyword>
<dbReference type="AlphaFoldDB" id="A0AA38RLJ1"/>
<dbReference type="SUPFAM" id="SSF51445">
    <property type="entry name" value="(Trans)glycosidases"/>
    <property type="match status" value="1"/>
</dbReference>
<evidence type="ECO:0000313" key="15">
    <source>
        <dbReference type="Proteomes" id="UP001174691"/>
    </source>
</evidence>
<dbReference type="GO" id="GO:0005576">
    <property type="term" value="C:extracellular region"/>
    <property type="evidence" value="ECO:0007669"/>
    <property type="project" value="UniProtKB-SubCell"/>
</dbReference>
<evidence type="ECO:0000256" key="7">
    <source>
        <dbReference type="ARBA" id="ARBA00023277"/>
    </source>
</evidence>
<dbReference type="Proteomes" id="UP001174691">
    <property type="component" value="Unassembled WGS sequence"/>
</dbReference>
<evidence type="ECO:0000259" key="13">
    <source>
        <dbReference type="PROSITE" id="PS51910"/>
    </source>
</evidence>
<evidence type="ECO:0000256" key="11">
    <source>
        <dbReference type="RuleBase" id="RU004453"/>
    </source>
</evidence>
<name>A0AA38RLJ1_9PEZI</name>
<dbReference type="Gene3D" id="3.20.20.80">
    <property type="entry name" value="Glycosidases"/>
    <property type="match status" value="1"/>
</dbReference>
<protein>
    <recommendedName>
        <fullName evidence="3">chitinase</fullName>
        <ecNumber evidence="3">3.2.1.14</ecNumber>
    </recommendedName>
</protein>
<dbReference type="EC" id="3.2.1.14" evidence="3"/>
<keyword evidence="7" id="KW-0119">Carbohydrate metabolism</keyword>
<dbReference type="SMART" id="SM00636">
    <property type="entry name" value="Glyco_18"/>
    <property type="match status" value="1"/>
</dbReference>
<evidence type="ECO:0000313" key="14">
    <source>
        <dbReference type="EMBL" id="KAJ9150501.1"/>
    </source>
</evidence>
<accession>A0AA38RLJ1</accession>
<dbReference type="PROSITE" id="PS01095">
    <property type="entry name" value="GH18_1"/>
    <property type="match status" value="1"/>
</dbReference>
<reference evidence="14" key="1">
    <citation type="submission" date="2022-07" db="EMBL/GenBank/DDBJ databases">
        <title>Fungi with potential for degradation of polypropylene.</title>
        <authorList>
            <person name="Gostincar C."/>
        </authorList>
    </citation>
    <scope>NUCLEOTIDE SEQUENCE</scope>
    <source>
        <strain evidence="14">EXF-13287</strain>
    </source>
</reference>
<gene>
    <name evidence="14" type="ORF">NKR19_g5313</name>
</gene>
<proteinExistence type="inferred from homology"/>
<dbReference type="PANTHER" id="PTHR11177:SF378">
    <property type="entry name" value="CHITINASE"/>
    <property type="match status" value="1"/>
</dbReference>
<dbReference type="InterPro" id="IPR011583">
    <property type="entry name" value="Chitinase_II/V-like_cat"/>
</dbReference>
<dbReference type="FunFam" id="3.20.20.80:FF:000159">
    <property type="entry name" value="Class V chitinase, putative"/>
    <property type="match status" value="1"/>
</dbReference>
<dbReference type="EMBL" id="JANBVN010000071">
    <property type="protein sequence ID" value="KAJ9150501.1"/>
    <property type="molecule type" value="Genomic_DNA"/>
</dbReference>
<feature type="chain" id="PRO_5041377918" description="chitinase" evidence="12">
    <location>
        <begin position="24"/>
        <end position="395"/>
    </location>
</feature>
<keyword evidence="4" id="KW-0964">Secreted</keyword>
<dbReference type="PROSITE" id="PS51910">
    <property type="entry name" value="GH18_2"/>
    <property type="match status" value="1"/>
</dbReference>
<dbReference type="InterPro" id="IPR017853">
    <property type="entry name" value="GH"/>
</dbReference>
<evidence type="ECO:0000256" key="10">
    <source>
        <dbReference type="RuleBase" id="RU000489"/>
    </source>
</evidence>
<comment type="similarity">
    <text evidence="11">Belongs to the glycosyl hydrolase 18 family.</text>
</comment>
<keyword evidence="12" id="KW-0732">Signal</keyword>
<evidence type="ECO:0000256" key="5">
    <source>
        <dbReference type="ARBA" id="ARBA00022801"/>
    </source>
</evidence>
<keyword evidence="8 10" id="KW-0326">Glycosidase</keyword>
<feature type="signal peptide" evidence="12">
    <location>
        <begin position="1"/>
        <end position="23"/>
    </location>
</feature>
<evidence type="ECO:0000256" key="9">
    <source>
        <dbReference type="ARBA" id="ARBA00023326"/>
    </source>
</evidence>
<comment type="caution">
    <text evidence="14">The sequence shown here is derived from an EMBL/GenBank/DDBJ whole genome shotgun (WGS) entry which is preliminary data.</text>
</comment>
<evidence type="ECO:0000256" key="6">
    <source>
        <dbReference type="ARBA" id="ARBA00023024"/>
    </source>
</evidence>
<evidence type="ECO:0000256" key="12">
    <source>
        <dbReference type="SAM" id="SignalP"/>
    </source>
</evidence>
<feature type="domain" description="GH18" evidence="13">
    <location>
        <begin position="27"/>
        <end position="387"/>
    </location>
</feature>
<evidence type="ECO:0000256" key="3">
    <source>
        <dbReference type="ARBA" id="ARBA00012729"/>
    </source>
</evidence>
<dbReference type="PANTHER" id="PTHR11177">
    <property type="entry name" value="CHITINASE"/>
    <property type="match status" value="1"/>
</dbReference>
<dbReference type="InterPro" id="IPR050314">
    <property type="entry name" value="Glycosyl_Hydrlase_18"/>
</dbReference>
<comment type="catalytic activity">
    <reaction evidence="1">
        <text>Random endo-hydrolysis of N-acetyl-beta-D-glucosaminide (1-&gt;4)-beta-linkages in chitin and chitodextrins.</text>
        <dbReference type="EC" id="3.2.1.14"/>
    </reaction>
</comment>
<dbReference type="InterPro" id="IPR001223">
    <property type="entry name" value="Glyco_hydro18_cat"/>
</dbReference>
<dbReference type="GO" id="GO:0000272">
    <property type="term" value="P:polysaccharide catabolic process"/>
    <property type="evidence" value="ECO:0007669"/>
    <property type="project" value="UniProtKB-KW"/>
</dbReference>
<sequence>MRHRWFQLVTWLLFGLVVGQVAAMRPLRCVMYLTGQHPVTPAIDRLGHVTHVILAFMGSSIFNESGRTEWPLLAGYTDVGQLRAQFPPETKIMVAIGGWGDTFGFSAAALDEQTRQDFAENVGRMVTATGVDGVDIDWEYPGGNGEDYKTVPNKAKEWEIGAYPLLLAELRSALGPKMVISAAVPGLPRDMMAFNSQTVPRIMRHVDFLNVMTYDLMNRRDNITRHHTGILNSLEAVDAYVSAGAAPQRLNLGFAFYVKWFKTRHHACSHMASPLGCPTLLLEDPKTGADMGRTGGFSWHDPVPPEVAESFQRALDQGTYDDKGGGYYYWDAAEDIFWTFDTADAISRKFTAIMDDRKLGGVFAWGLGEDAPVYEHFEALMKAVAEYRGVARDEL</sequence>
<organism evidence="14 15">
    <name type="scientific">Coniochaeta hoffmannii</name>
    <dbReference type="NCBI Taxonomy" id="91930"/>
    <lineage>
        <taxon>Eukaryota</taxon>
        <taxon>Fungi</taxon>
        <taxon>Dikarya</taxon>
        <taxon>Ascomycota</taxon>
        <taxon>Pezizomycotina</taxon>
        <taxon>Sordariomycetes</taxon>
        <taxon>Sordariomycetidae</taxon>
        <taxon>Coniochaetales</taxon>
        <taxon>Coniochaetaceae</taxon>
        <taxon>Coniochaeta</taxon>
    </lineage>
</organism>
<keyword evidence="6" id="KW-0146">Chitin degradation</keyword>
<dbReference type="Pfam" id="PF00704">
    <property type="entry name" value="Glyco_hydro_18"/>
    <property type="match status" value="1"/>
</dbReference>
<evidence type="ECO:0000256" key="2">
    <source>
        <dbReference type="ARBA" id="ARBA00004613"/>
    </source>
</evidence>
<comment type="subcellular location">
    <subcellularLocation>
        <location evidence="2">Secreted</location>
    </subcellularLocation>
</comment>
<keyword evidence="15" id="KW-1185">Reference proteome</keyword>